<keyword evidence="7" id="KW-0333">Golgi apparatus</keyword>
<evidence type="ECO:0000313" key="11">
    <source>
        <dbReference type="Proteomes" id="UP000075884"/>
    </source>
</evidence>
<dbReference type="STRING" id="7168.A0A182NFN6"/>
<evidence type="ECO:0000256" key="5">
    <source>
        <dbReference type="ARBA" id="ARBA00022729"/>
    </source>
</evidence>
<reference evidence="11" key="1">
    <citation type="submission" date="2013-03" db="EMBL/GenBank/DDBJ databases">
        <title>The Genome Sequence of Anopheles dirus WRAIR2.</title>
        <authorList>
            <consortium name="The Broad Institute Genomics Platform"/>
            <person name="Neafsey D.E."/>
            <person name="Walton C."/>
            <person name="Walker B."/>
            <person name="Young S.K."/>
            <person name="Zeng Q."/>
            <person name="Gargeya S."/>
            <person name="Fitzgerald M."/>
            <person name="Haas B."/>
            <person name="Abouelleil A."/>
            <person name="Allen A.W."/>
            <person name="Alvarado L."/>
            <person name="Arachchi H.M."/>
            <person name="Berlin A.M."/>
            <person name="Chapman S.B."/>
            <person name="Gainer-Dewar J."/>
            <person name="Goldberg J."/>
            <person name="Griggs A."/>
            <person name="Gujja S."/>
            <person name="Hansen M."/>
            <person name="Howarth C."/>
            <person name="Imamovic A."/>
            <person name="Ireland A."/>
            <person name="Larimer J."/>
            <person name="McCowan C."/>
            <person name="Murphy C."/>
            <person name="Pearson M."/>
            <person name="Poon T.W."/>
            <person name="Priest M."/>
            <person name="Roberts A."/>
            <person name="Saif S."/>
            <person name="Shea T."/>
            <person name="Sisk P."/>
            <person name="Sykes S."/>
            <person name="Wortman J."/>
            <person name="Nusbaum C."/>
            <person name="Birren B."/>
        </authorList>
    </citation>
    <scope>NUCLEOTIDE SEQUENCE [LARGE SCALE GENOMIC DNA]</scope>
    <source>
        <strain evidence="11">WRAIR2</strain>
    </source>
</reference>
<evidence type="ECO:0000256" key="4">
    <source>
        <dbReference type="ARBA" id="ARBA00022692"/>
    </source>
</evidence>
<evidence type="ECO:0000256" key="6">
    <source>
        <dbReference type="ARBA" id="ARBA00022989"/>
    </source>
</evidence>
<evidence type="ECO:0000256" key="2">
    <source>
        <dbReference type="ARBA" id="ARBA00004614"/>
    </source>
</evidence>
<feature type="transmembrane region" description="Helical" evidence="9">
    <location>
        <begin position="6"/>
        <end position="27"/>
    </location>
</feature>
<evidence type="ECO:0000256" key="1">
    <source>
        <dbReference type="ARBA" id="ARBA00002154"/>
    </source>
</evidence>
<sequence>SALFNFQSLLSVLLLLICTCTYLRSLFPSIVDRNKTGMLGLFWKFARVAFLHFVVVVSSSLSLLVKSAFFVSPISNQATRVSDTPMYEQHTDLPSSFSSS</sequence>
<dbReference type="Proteomes" id="UP000075884">
    <property type="component" value="Unassembled WGS sequence"/>
</dbReference>
<evidence type="ECO:0000256" key="9">
    <source>
        <dbReference type="RuleBase" id="RU910717"/>
    </source>
</evidence>
<dbReference type="GO" id="GO:0000139">
    <property type="term" value="C:Golgi membrane"/>
    <property type="evidence" value="ECO:0007669"/>
    <property type="project" value="UniProtKB-SubCell"/>
</dbReference>
<comment type="function">
    <text evidence="1 9">Involved in the early part of the secretory pathway.</text>
</comment>
<feature type="transmembrane region" description="Helical" evidence="9">
    <location>
        <begin position="48"/>
        <end position="71"/>
    </location>
</feature>
<evidence type="ECO:0000313" key="10">
    <source>
        <dbReference type="EnsemblMetazoa" id="ADIR006458-PA"/>
    </source>
</evidence>
<keyword evidence="6 9" id="KW-1133">Transmembrane helix</keyword>
<protein>
    <recommendedName>
        <fullName evidence="9">Protein kish</fullName>
    </recommendedName>
</protein>
<evidence type="ECO:0000256" key="7">
    <source>
        <dbReference type="ARBA" id="ARBA00023034"/>
    </source>
</evidence>
<dbReference type="PANTHER" id="PTHR13229">
    <property type="entry name" value="PROTEIN KISH-A"/>
    <property type="match status" value="1"/>
</dbReference>
<accession>A0A182NFN6</accession>
<reference evidence="10" key="2">
    <citation type="submission" date="2020-05" db="UniProtKB">
        <authorList>
            <consortium name="EnsemblMetazoa"/>
        </authorList>
    </citation>
    <scope>IDENTIFICATION</scope>
    <source>
        <strain evidence="10">WRAIR2</strain>
    </source>
</reference>
<dbReference type="VEuPathDB" id="VectorBase:ADIR006458"/>
<dbReference type="AlphaFoldDB" id="A0A182NFN6"/>
<keyword evidence="5" id="KW-0732">Signal</keyword>
<dbReference type="Pfam" id="PF06842">
    <property type="entry name" value="DUF1242"/>
    <property type="match status" value="1"/>
</dbReference>
<comment type="caution">
    <text evidence="9">Lacks conserved residue(s) required for the propagation of feature annotation.</text>
</comment>
<keyword evidence="4 9" id="KW-0812">Transmembrane</keyword>
<proteinExistence type="inferred from homology"/>
<comment type="subcellular location">
    <subcellularLocation>
        <location evidence="2">Golgi apparatus membrane</location>
        <topology evidence="2">Single-pass type I membrane protein</topology>
    </subcellularLocation>
</comment>
<evidence type="ECO:0000256" key="8">
    <source>
        <dbReference type="ARBA" id="ARBA00023136"/>
    </source>
</evidence>
<keyword evidence="11" id="KW-1185">Reference proteome</keyword>
<organism evidence="10 11">
    <name type="scientific">Anopheles dirus</name>
    <dbReference type="NCBI Taxonomy" id="7168"/>
    <lineage>
        <taxon>Eukaryota</taxon>
        <taxon>Metazoa</taxon>
        <taxon>Ecdysozoa</taxon>
        <taxon>Arthropoda</taxon>
        <taxon>Hexapoda</taxon>
        <taxon>Insecta</taxon>
        <taxon>Pterygota</taxon>
        <taxon>Neoptera</taxon>
        <taxon>Endopterygota</taxon>
        <taxon>Diptera</taxon>
        <taxon>Nematocera</taxon>
        <taxon>Culicoidea</taxon>
        <taxon>Culicidae</taxon>
        <taxon>Anophelinae</taxon>
        <taxon>Anopheles</taxon>
    </lineage>
</organism>
<name>A0A182NFN6_9DIPT</name>
<comment type="similarity">
    <text evidence="3 9">Belongs to the KISH family.</text>
</comment>
<dbReference type="EnsemblMetazoa" id="ADIR006458-RA">
    <property type="protein sequence ID" value="ADIR006458-PA"/>
    <property type="gene ID" value="ADIR006458"/>
</dbReference>
<evidence type="ECO:0000256" key="3">
    <source>
        <dbReference type="ARBA" id="ARBA00008961"/>
    </source>
</evidence>
<keyword evidence="8 9" id="KW-0472">Membrane</keyword>
<dbReference type="InterPro" id="IPR051523">
    <property type="entry name" value="KISH_domain"/>
</dbReference>
<dbReference type="InterPro" id="IPR009653">
    <property type="entry name" value="Ksh1"/>
</dbReference>